<keyword evidence="7 10" id="KW-1133">Transmembrane helix</keyword>
<dbReference type="CDD" id="cd01948">
    <property type="entry name" value="EAL"/>
    <property type="match status" value="1"/>
</dbReference>
<proteinExistence type="predicted"/>
<evidence type="ECO:0000256" key="8">
    <source>
        <dbReference type="ARBA" id="ARBA00023136"/>
    </source>
</evidence>
<dbReference type="AlphaFoldDB" id="A0A380AS16"/>
<evidence type="ECO:0000256" key="5">
    <source>
        <dbReference type="ARBA" id="ARBA00022692"/>
    </source>
</evidence>
<keyword evidence="8 10" id="KW-0472">Membrane</keyword>
<keyword evidence="3" id="KW-1003">Cell membrane</keyword>
<dbReference type="InterPro" id="IPR001633">
    <property type="entry name" value="EAL_dom"/>
</dbReference>
<feature type="domain" description="EAL" evidence="11">
    <location>
        <begin position="267"/>
        <end position="516"/>
    </location>
</feature>
<dbReference type="Gene3D" id="3.20.20.450">
    <property type="entry name" value="EAL domain"/>
    <property type="match status" value="1"/>
</dbReference>
<dbReference type="SMART" id="SM00052">
    <property type="entry name" value="EAL"/>
    <property type="match status" value="1"/>
</dbReference>
<dbReference type="EMBL" id="UGYN01000002">
    <property type="protein sequence ID" value="SUI85458.1"/>
    <property type="molecule type" value="Genomic_DNA"/>
</dbReference>
<accession>A0A380AS16</accession>
<evidence type="ECO:0000256" key="2">
    <source>
        <dbReference type="ARBA" id="ARBA00012282"/>
    </source>
</evidence>
<dbReference type="GO" id="GO:0071111">
    <property type="term" value="F:cyclic-guanylate-specific phosphodiesterase activity"/>
    <property type="evidence" value="ECO:0007669"/>
    <property type="project" value="UniProtKB-EC"/>
</dbReference>
<evidence type="ECO:0000256" key="6">
    <source>
        <dbReference type="ARBA" id="ARBA00022801"/>
    </source>
</evidence>
<evidence type="ECO:0000256" key="10">
    <source>
        <dbReference type="SAM" id="Phobius"/>
    </source>
</evidence>
<dbReference type="Pfam" id="PF12792">
    <property type="entry name" value="CSS-motif"/>
    <property type="match status" value="1"/>
</dbReference>
<dbReference type="SUPFAM" id="SSF141868">
    <property type="entry name" value="EAL domain-like"/>
    <property type="match status" value="1"/>
</dbReference>
<organism evidence="12 13">
    <name type="scientific">Serratia quinivorans</name>
    <dbReference type="NCBI Taxonomy" id="137545"/>
    <lineage>
        <taxon>Bacteria</taxon>
        <taxon>Pseudomonadati</taxon>
        <taxon>Pseudomonadota</taxon>
        <taxon>Gammaproteobacteria</taxon>
        <taxon>Enterobacterales</taxon>
        <taxon>Yersiniaceae</taxon>
        <taxon>Serratia</taxon>
    </lineage>
</organism>
<dbReference type="PANTHER" id="PTHR33121:SF79">
    <property type="entry name" value="CYCLIC DI-GMP PHOSPHODIESTERASE PDED-RELATED"/>
    <property type="match status" value="1"/>
</dbReference>
<reference evidence="12 13" key="1">
    <citation type="submission" date="2018-06" db="EMBL/GenBank/DDBJ databases">
        <authorList>
            <consortium name="Pathogen Informatics"/>
            <person name="Doyle S."/>
        </authorList>
    </citation>
    <scope>NUCLEOTIDE SEQUENCE [LARGE SCALE GENOMIC DNA]</scope>
    <source>
        <strain evidence="12 13">NCTC11544</strain>
    </source>
</reference>
<evidence type="ECO:0000259" key="11">
    <source>
        <dbReference type="PROSITE" id="PS50883"/>
    </source>
</evidence>
<evidence type="ECO:0000256" key="9">
    <source>
        <dbReference type="ARBA" id="ARBA00034290"/>
    </source>
</evidence>
<evidence type="ECO:0000256" key="3">
    <source>
        <dbReference type="ARBA" id="ARBA00022475"/>
    </source>
</evidence>
<feature type="transmembrane region" description="Helical" evidence="10">
    <location>
        <begin position="13"/>
        <end position="32"/>
    </location>
</feature>
<evidence type="ECO:0000256" key="1">
    <source>
        <dbReference type="ARBA" id="ARBA00004651"/>
    </source>
</evidence>
<sequence>MLMTQLAVSKYRYYRWLLAGAVGLAILLLSLYTRYYQEIGTIEQNRQVLATRTVAKINDLLTPAKQQAERSMPLVGSTCEEVMPTLRFRAAQNQALRAMLLVKDGVIYCSSLFGTRKYLFSTILPSVANDGAKLVLRPSLSVAKGVPTLIMWTPAQPDNNSNGVLHVFNIELLANFLLEPQEPYAQRVVLNVGNYSLEYGRREILRSDTLTTDLRYTAKSTRYPFSISLFGPQASMLALAALPRHIPLSLLISLLAAYVVYLLTANRMSLSYHIGHAISRREFRVYCQPIINAETGRCVGVEMLLRWKNKRQGWISPDVFIPLAEQHGLIIALTRYLMSTVVENLQLFPPRPSFYISINVAAEHFNGVTIIDDIRRLWLPAHPMPSLMLELTERTALSEIQYEQIKTLKEMGIMLAIDDFGTGHSSLSYLKKLSPDVLKIDRGFTAAIGTDAINATVTDTIITLAHRLKLKLVAEGVETAEQADYLRSREVNALQGFYFAKPMPINVFPLWLQQYESRLRAVNQREERRMEQESKPEA</sequence>
<keyword evidence="5 10" id="KW-0812">Transmembrane</keyword>
<dbReference type="InterPro" id="IPR035919">
    <property type="entry name" value="EAL_sf"/>
</dbReference>
<name>A0A380AS16_9GAMM</name>
<evidence type="ECO:0000313" key="12">
    <source>
        <dbReference type="EMBL" id="SUI85458.1"/>
    </source>
</evidence>
<dbReference type="RefSeq" id="WP_115184462.1">
    <property type="nucleotide sequence ID" value="NZ_CAMKUF010000001.1"/>
</dbReference>
<dbReference type="GO" id="GO:0005886">
    <property type="term" value="C:plasma membrane"/>
    <property type="evidence" value="ECO:0007669"/>
    <property type="project" value="UniProtKB-SubCell"/>
</dbReference>
<evidence type="ECO:0000256" key="7">
    <source>
        <dbReference type="ARBA" id="ARBA00022989"/>
    </source>
</evidence>
<evidence type="ECO:0000313" key="13">
    <source>
        <dbReference type="Proteomes" id="UP000255529"/>
    </source>
</evidence>
<keyword evidence="4" id="KW-0973">c-di-GMP</keyword>
<protein>
    <recommendedName>
        <fullName evidence="2">cyclic-guanylate-specific phosphodiesterase</fullName>
        <ecNumber evidence="2">3.1.4.52</ecNumber>
    </recommendedName>
</protein>
<dbReference type="PANTHER" id="PTHR33121">
    <property type="entry name" value="CYCLIC DI-GMP PHOSPHODIESTERASE PDEF"/>
    <property type="match status" value="1"/>
</dbReference>
<dbReference type="PROSITE" id="PS50883">
    <property type="entry name" value="EAL"/>
    <property type="match status" value="1"/>
</dbReference>
<gene>
    <name evidence="12" type="primary">ycgG_2</name>
    <name evidence="12" type="ORF">NCTC11544_04802</name>
</gene>
<dbReference type="Proteomes" id="UP000255529">
    <property type="component" value="Unassembled WGS sequence"/>
</dbReference>
<dbReference type="Pfam" id="PF00563">
    <property type="entry name" value="EAL"/>
    <property type="match status" value="1"/>
</dbReference>
<keyword evidence="6" id="KW-0378">Hydrolase</keyword>
<dbReference type="EC" id="3.1.4.52" evidence="2"/>
<evidence type="ECO:0000256" key="4">
    <source>
        <dbReference type="ARBA" id="ARBA00022636"/>
    </source>
</evidence>
<dbReference type="InterPro" id="IPR050706">
    <property type="entry name" value="Cyclic-di-GMP_PDE-like"/>
</dbReference>
<comment type="catalytic activity">
    <reaction evidence="9">
        <text>3',3'-c-di-GMP + H2O = 5'-phosphoguanylyl(3'-&gt;5')guanosine + H(+)</text>
        <dbReference type="Rhea" id="RHEA:24902"/>
        <dbReference type="ChEBI" id="CHEBI:15377"/>
        <dbReference type="ChEBI" id="CHEBI:15378"/>
        <dbReference type="ChEBI" id="CHEBI:58754"/>
        <dbReference type="ChEBI" id="CHEBI:58805"/>
        <dbReference type="EC" id="3.1.4.52"/>
    </reaction>
</comment>
<comment type="subcellular location">
    <subcellularLocation>
        <location evidence="1">Cell membrane</location>
        <topology evidence="1">Multi-pass membrane protein</topology>
    </subcellularLocation>
</comment>
<dbReference type="InterPro" id="IPR024744">
    <property type="entry name" value="CSS-motif_dom"/>
</dbReference>